<evidence type="ECO:0000313" key="2">
    <source>
        <dbReference type="Proteomes" id="UP001232148"/>
    </source>
</evidence>
<name>A0AAD9HB87_9PEZI</name>
<evidence type="ECO:0000313" key="1">
    <source>
        <dbReference type="EMBL" id="KAK2025865.1"/>
    </source>
</evidence>
<protein>
    <submittedName>
        <fullName evidence="1">Uncharacterized protein</fullName>
    </submittedName>
</protein>
<dbReference type="EMBL" id="MU842927">
    <property type="protein sequence ID" value="KAK2025865.1"/>
    <property type="molecule type" value="Genomic_DNA"/>
</dbReference>
<gene>
    <name evidence="1" type="ORF">LX32DRAFT_520116</name>
</gene>
<dbReference type="Proteomes" id="UP001232148">
    <property type="component" value="Unassembled WGS sequence"/>
</dbReference>
<proteinExistence type="predicted"/>
<accession>A0AAD9HB87</accession>
<feature type="non-terminal residue" evidence="1">
    <location>
        <position position="1"/>
    </location>
</feature>
<keyword evidence="2" id="KW-1185">Reference proteome</keyword>
<dbReference type="AlphaFoldDB" id="A0AAD9HB87"/>
<comment type="caution">
    <text evidence="1">The sequence shown here is derived from an EMBL/GenBank/DDBJ whole genome shotgun (WGS) entry which is preliminary data.</text>
</comment>
<reference evidence="1" key="1">
    <citation type="submission" date="2021-06" db="EMBL/GenBank/DDBJ databases">
        <title>Comparative genomics, transcriptomics and evolutionary studies reveal genomic signatures of adaptation to plant cell wall in hemibiotrophic fungi.</title>
        <authorList>
            <consortium name="DOE Joint Genome Institute"/>
            <person name="Baroncelli R."/>
            <person name="Diaz J.F."/>
            <person name="Benocci T."/>
            <person name="Peng M."/>
            <person name="Battaglia E."/>
            <person name="Haridas S."/>
            <person name="Andreopoulos W."/>
            <person name="Labutti K."/>
            <person name="Pangilinan J."/>
            <person name="Floch G.L."/>
            <person name="Makela M.R."/>
            <person name="Henrissat B."/>
            <person name="Grigoriev I.V."/>
            <person name="Crouch J.A."/>
            <person name="De Vries R.P."/>
            <person name="Sukno S.A."/>
            <person name="Thon M.R."/>
        </authorList>
    </citation>
    <scope>NUCLEOTIDE SEQUENCE</scope>
    <source>
        <strain evidence="1">MAFF235873</strain>
    </source>
</reference>
<feature type="non-terminal residue" evidence="1">
    <location>
        <position position="153"/>
    </location>
</feature>
<sequence length="153" mass="17008">SSSMSPPDASLDRICSAFFALSRTSPSDPDNAPTPFTLLGLDPNAHPFHPVERSALPGTAQHAEAQAAVFKASARVKKSVWPKHERGDEIAKRVIEALWHVGSVLLSDETRLYFMTKVQPRLEGSRWYKNTVSHRASVIRGMCQDVWDSHGWD</sequence>
<organism evidence="1 2">
    <name type="scientific">Colletotrichum zoysiae</name>
    <dbReference type="NCBI Taxonomy" id="1216348"/>
    <lineage>
        <taxon>Eukaryota</taxon>
        <taxon>Fungi</taxon>
        <taxon>Dikarya</taxon>
        <taxon>Ascomycota</taxon>
        <taxon>Pezizomycotina</taxon>
        <taxon>Sordariomycetes</taxon>
        <taxon>Hypocreomycetidae</taxon>
        <taxon>Glomerellales</taxon>
        <taxon>Glomerellaceae</taxon>
        <taxon>Colletotrichum</taxon>
        <taxon>Colletotrichum graminicola species complex</taxon>
    </lineage>
</organism>